<keyword evidence="10" id="KW-1185">Reference proteome</keyword>
<feature type="domain" description="C2H2-type" evidence="8">
    <location>
        <begin position="224"/>
        <end position="253"/>
    </location>
</feature>
<evidence type="ECO:0000256" key="2">
    <source>
        <dbReference type="ARBA" id="ARBA00022737"/>
    </source>
</evidence>
<dbReference type="PANTHER" id="PTHR23235">
    <property type="entry name" value="KRUEPPEL-LIKE TRANSCRIPTION FACTOR"/>
    <property type="match status" value="1"/>
</dbReference>
<dbReference type="Pfam" id="PF00096">
    <property type="entry name" value="zf-C2H2"/>
    <property type="match status" value="4"/>
</dbReference>
<sequence>MSRSPVNAGWGNWPQQPGQHSGYMMETSGYQYDPRVVSSAPVVQPTLAPQYVGGHQYALPSMPPRDMSFTNNHGHYHYQQYEQPAQPVSMPYARYSPQAERSPLPSAPSHHDMQRSFSSQHLPIHGSRQLSPSIKSEVSRTSSTRDPKKAKNITYNKPVSEEEVVFTTPIDVMMKALQEKKHREQGTDDSSCANSSVDDSSASAPSTPGSTAESTGSSTKVKKYRCRFDMCNKSFSQSTHLSTHERAHTGEKPFACDYPGCNRSFSQPGNLKTHRRLHTGERPFKCPNCPSAFAQRGNLKAHMSTHNNSKPFECKLEECHKCFTTRGNLKNHQNKYHTTTIHKIADWIMSLSEDDDTLTLAEQELITYFQDIYKNSNKGIKGRGRDRRVSEMRLGKAKTVICSNIPQHRRLTYPDCLDTSRIGVVGY</sequence>
<evidence type="ECO:0000313" key="9">
    <source>
        <dbReference type="EMBL" id="KAH7363089.1"/>
    </source>
</evidence>
<comment type="caution">
    <text evidence="9">The sequence shown here is derived from an EMBL/GenBank/DDBJ whole genome shotgun (WGS) entry which is preliminary data.</text>
</comment>
<dbReference type="GO" id="GO:0000981">
    <property type="term" value="F:DNA-binding transcription factor activity, RNA polymerase II-specific"/>
    <property type="evidence" value="ECO:0007669"/>
    <property type="project" value="UniProtKB-ARBA"/>
</dbReference>
<keyword evidence="4" id="KW-0862">Zinc</keyword>
<dbReference type="SMART" id="SM00355">
    <property type="entry name" value="ZnF_C2H2"/>
    <property type="match status" value="4"/>
</dbReference>
<dbReference type="GO" id="GO:0008270">
    <property type="term" value="F:zinc ion binding"/>
    <property type="evidence" value="ECO:0007669"/>
    <property type="project" value="UniProtKB-KW"/>
</dbReference>
<evidence type="ECO:0000256" key="7">
    <source>
        <dbReference type="SAM" id="MobiDB-lite"/>
    </source>
</evidence>
<dbReference type="InterPro" id="IPR013087">
    <property type="entry name" value="Znf_C2H2_type"/>
</dbReference>
<dbReference type="SUPFAM" id="SSF57667">
    <property type="entry name" value="beta-beta-alpha zinc fingers"/>
    <property type="match status" value="2"/>
</dbReference>
<feature type="compositionally biased region" description="Low complexity" evidence="7">
    <location>
        <begin position="188"/>
        <end position="218"/>
    </location>
</feature>
<evidence type="ECO:0000256" key="1">
    <source>
        <dbReference type="ARBA" id="ARBA00022723"/>
    </source>
</evidence>
<evidence type="ECO:0000256" key="4">
    <source>
        <dbReference type="ARBA" id="ARBA00022833"/>
    </source>
</evidence>
<reference evidence="9" key="1">
    <citation type="journal article" date="2021" name="Nat. Commun.">
        <title>Genetic determinants of endophytism in the Arabidopsis root mycobiome.</title>
        <authorList>
            <person name="Mesny F."/>
            <person name="Miyauchi S."/>
            <person name="Thiergart T."/>
            <person name="Pickel B."/>
            <person name="Atanasova L."/>
            <person name="Karlsson M."/>
            <person name="Huettel B."/>
            <person name="Barry K.W."/>
            <person name="Haridas S."/>
            <person name="Chen C."/>
            <person name="Bauer D."/>
            <person name="Andreopoulos W."/>
            <person name="Pangilinan J."/>
            <person name="LaButti K."/>
            <person name="Riley R."/>
            <person name="Lipzen A."/>
            <person name="Clum A."/>
            <person name="Drula E."/>
            <person name="Henrissat B."/>
            <person name="Kohler A."/>
            <person name="Grigoriev I.V."/>
            <person name="Martin F.M."/>
            <person name="Hacquard S."/>
        </authorList>
    </citation>
    <scope>NUCLEOTIDE SEQUENCE</scope>
    <source>
        <strain evidence="9">MPI-CAGE-AT-0016</strain>
    </source>
</reference>
<keyword evidence="2" id="KW-0677">Repeat</keyword>
<evidence type="ECO:0000259" key="8">
    <source>
        <dbReference type="PROSITE" id="PS50157"/>
    </source>
</evidence>
<dbReference type="FunFam" id="3.30.160.60:FF:002239">
    <property type="entry name" value="Zinc finger protein 226"/>
    <property type="match status" value="1"/>
</dbReference>
<proteinExistence type="predicted"/>
<dbReference type="AlphaFoldDB" id="A0A8K0X4C8"/>
<evidence type="ECO:0000256" key="5">
    <source>
        <dbReference type="ARBA" id="ARBA00023242"/>
    </source>
</evidence>
<feature type="domain" description="C2H2-type" evidence="8">
    <location>
        <begin position="312"/>
        <end position="338"/>
    </location>
</feature>
<accession>A0A8K0X4C8</accession>
<evidence type="ECO:0000256" key="6">
    <source>
        <dbReference type="PROSITE-ProRule" id="PRU00042"/>
    </source>
</evidence>
<feature type="region of interest" description="Disordered" evidence="7">
    <location>
        <begin position="1"/>
        <end position="24"/>
    </location>
</feature>
<feature type="region of interest" description="Disordered" evidence="7">
    <location>
        <begin position="178"/>
        <end position="218"/>
    </location>
</feature>
<dbReference type="EMBL" id="JAGPXD010000003">
    <property type="protein sequence ID" value="KAH7363089.1"/>
    <property type="molecule type" value="Genomic_DNA"/>
</dbReference>
<dbReference type="InterPro" id="IPR036236">
    <property type="entry name" value="Znf_C2H2_sf"/>
</dbReference>
<organism evidence="9 10">
    <name type="scientific">Plectosphaerella cucumerina</name>
    <dbReference type="NCBI Taxonomy" id="40658"/>
    <lineage>
        <taxon>Eukaryota</taxon>
        <taxon>Fungi</taxon>
        <taxon>Dikarya</taxon>
        <taxon>Ascomycota</taxon>
        <taxon>Pezizomycotina</taxon>
        <taxon>Sordariomycetes</taxon>
        <taxon>Hypocreomycetidae</taxon>
        <taxon>Glomerellales</taxon>
        <taxon>Plectosphaerellaceae</taxon>
        <taxon>Plectosphaerella</taxon>
    </lineage>
</organism>
<feature type="compositionally biased region" description="Polar residues" evidence="7">
    <location>
        <begin position="128"/>
        <end position="142"/>
    </location>
</feature>
<feature type="domain" description="C2H2-type" evidence="8">
    <location>
        <begin position="254"/>
        <end position="283"/>
    </location>
</feature>
<gene>
    <name evidence="9" type="ORF">B0T11DRAFT_90968</name>
</gene>
<protein>
    <submittedName>
        <fullName evidence="9">Zinc finger protein</fullName>
    </submittedName>
</protein>
<dbReference type="Gene3D" id="3.30.160.60">
    <property type="entry name" value="Classic Zinc Finger"/>
    <property type="match status" value="4"/>
</dbReference>
<feature type="domain" description="C2H2-type" evidence="8">
    <location>
        <begin position="284"/>
        <end position="311"/>
    </location>
</feature>
<dbReference type="PROSITE" id="PS00028">
    <property type="entry name" value="ZINC_FINGER_C2H2_1"/>
    <property type="match status" value="4"/>
</dbReference>
<evidence type="ECO:0000256" key="3">
    <source>
        <dbReference type="ARBA" id="ARBA00022771"/>
    </source>
</evidence>
<feature type="region of interest" description="Disordered" evidence="7">
    <location>
        <begin position="95"/>
        <end position="155"/>
    </location>
</feature>
<dbReference type="GO" id="GO:0000978">
    <property type="term" value="F:RNA polymerase II cis-regulatory region sequence-specific DNA binding"/>
    <property type="evidence" value="ECO:0007669"/>
    <property type="project" value="TreeGrafter"/>
</dbReference>
<evidence type="ECO:0000313" key="10">
    <source>
        <dbReference type="Proteomes" id="UP000813385"/>
    </source>
</evidence>
<dbReference type="GO" id="GO:0005634">
    <property type="term" value="C:nucleus"/>
    <property type="evidence" value="ECO:0007669"/>
    <property type="project" value="UniProtKB-ARBA"/>
</dbReference>
<dbReference type="Proteomes" id="UP000813385">
    <property type="component" value="Unassembled WGS sequence"/>
</dbReference>
<dbReference type="PANTHER" id="PTHR23235:SF142">
    <property type="entry name" value="ZINC FINGER PROTEIN 384"/>
    <property type="match status" value="1"/>
</dbReference>
<keyword evidence="5" id="KW-0539">Nucleus</keyword>
<dbReference type="OrthoDB" id="427030at2759"/>
<keyword evidence="3 6" id="KW-0863">Zinc-finger</keyword>
<dbReference type="GO" id="GO:0045892">
    <property type="term" value="P:negative regulation of DNA-templated transcription"/>
    <property type="evidence" value="ECO:0007669"/>
    <property type="project" value="UniProtKB-ARBA"/>
</dbReference>
<dbReference type="PROSITE" id="PS50157">
    <property type="entry name" value="ZINC_FINGER_C2H2_2"/>
    <property type="match status" value="4"/>
</dbReference>
<dbReference type="FunFam" id="3.30.160.60:FF:000260">
    <property type="entry name" value="Spalt-like transcription factor 1"/>
    <property type="match status" value="1"/>
</dbReference>
<name>A0A8K0X4C8_9PEZI</name>
<keyword evidence="1" id="KW-0479">Metal-binding</keyword>
<dbReference type="FunFam" id="3.30.160.60:FF:000125">
    <property type="entry name" value="Putative zinc finger protein 143"/>
    <property type="match status" value="1"/>
</dbReference>